<dbReference type="AlphaFoldDB" id="A0A2W4XNY7"/>
<reference evidence="1 2" key="2">
    <citation type="submission" date="2018-06" db="EMBL/GenBank/DDBJ databases">
        <title>Metagenomic assembly of (sub)arctic Cyanobacteria and their associated microbiome from non-axenic cultures.</title>
        <authorList>
            <person name="Baurain D."/>
        </authorList>
    </citation>
    <scope>NUCLEOTIDE SEQUENCE [LARGE SCALE GENOMIC DNA]</scope>
    <source>
        <strain evidence="1">ULC066bin1</strain>
    </source>
</reference>
<dbReference type="EMBL" id="QBML01000042">
    <property type="protein sequence ID" value="PZO36305.1"/>
    <property type="molecule type" value="Genomic_DNA"/>
</dbReference>
<evidence type="ECO:0000313" key="2">
    <source>
        <dbReference type="Proteomes" id="UP000249467"/>
    </source>
</evidence>
<comment type="caution">
    <text evidence="1">The sequence shown here is derived from an EMBL/GenBank/DDBJ whole genome shotgun (WGS) entry which is preliminary data.</text>
</comment>
<evidence type="ECO:0008006" key="3">
    <source>
        <dbReference type="Google" id="ProtNLM"/>
    </source>
</evidence>
<reference evidence="1 2" key="1">
    <citation type="submission" date="2018-04" db="EMBL/GenBank/DDBJ databases">
        <authorList>
            <person name="Go L.Y."/>
            <person name="Mitchell J.A."/>
        </authorList>
    </citation>
    <scope>NUCLEOTIDE SEQUENCE [LARGE SCALE GENOMIC DNA]</scope>
    <source>
        <strain evidence="1">ULC066bin1</strain>
    </source>
</reference>
<accession>A0A2W4XNY7</accession>
<organism evidence="1 2">
    <name type="scientific">Pseudanabaena frigida</name>
    <dbReference type="NCBI Taxonomy" id="945775"/>
    <lineage>
        <taxon>Bacteria</taxon>
        <taxon>Bacillati</taxon>
        <taxon>Cyanobacteriota</taxon>
        <taxon>Cyanophyceae</taxon>
        <taxon>Pseudanabaenales</taxon>
        <taxon>Pseudanabaenaceae</taxon>
        <taxon>Pseudanabaena</taxon>
    </lineage>
</organism>
<proteinExistence type="predicted"/>
<name>A0A2W4XNY7_9CYAN</name>
<protein>
    <recommendedName>
        <fullName evidence="3">Glycosyl transferase</fullName>
    </recommendedName>
</protein>
<dbReference type="Proteomes" id="UP000249467">
    <property type="component" value="Unassembled WGS sequence"/>
</dbReference>
<gene>
    <name evidence="1" type="ORF">DCF19_21845</name>
</gene>
<sequence length="290" mass="34430">MKIILISAGNFQDYLVHNIKNLILHGNLDITVITERQYFDRLKEFTDIELIDCNELDDFNFNKNSRFDRQFRDGFWHYCSLRFFYLYSYIQKYNIKDSIHLENDTLLYENSDKLKPLFKNKVYAPFDSSHRIIPSFIYIPSSESFKPIVENYNYNVHDMDNLGSFDESIIEPLPIFPIVNNLVFKLNKNYNHNNINCIFDAAAIGQYLGGVDPRNQGGDTRGFVNETCDVKYNQFPFYWIKENNLYKPFISVDSKLIPIINLHIHSKELHKFLSDKPLENKYITIYNNKY</sequence>
<evidence type="ECO:0000313" key="1">
    <source>
        <dbReference type="EMBL" id="PZO36305.1"/>
    </source>
</evidence>